<comment type="similarity">
    <text evidence="11">Belongs to the TonB-dependent receptor family.</text>
</comment>
<dbReference type="InterPro" id="IPR000485">
    <property type="entry name" value="AsnC-type_HTH_dom"/>
</dbReference>
<dbReference type="InterPro" id="IPR011008">
    <property type="entry name" value="Dimeric_a/b-barrel"/>
</dbReference>
<keyword evidence="5" id="KW-0805">Transcription regulation</keyword>
<dbReference type="GO" id="GO:0006355">
    <property type="term" value="P:regulation of DNA-templated transcription"/>
    <property type="evidence" value="ECO:0007669"/>
    <property type="project" value="UniProtKB-ARBA"/>
</dbReference>
<dbReference type="CDD" id="cd01347">
    <property type="entry name" value="ligand_gated_channel"/>
    <property type="match status" value="1"/>
</dbReference>
<dbReference type="InterPro" id="IPR000531">
    <property type="entry name" value="Beta-barrel_TonB"/>
</dbReference>
<keyword evidence="15" id="KW-1185">Reference proteome</keyword>
<dbReference type="SUPFAM" id="SSF54909">
    <property type="entry name" value="Dimeric alpha+beta barrel"/>
    <property type="match status" value="1"/>
</dbReference>
<keyword evidence="7" id="KW-0238">DNA-binding</keyword>
<comment type="subcellular location">
    <subcellularLocation>
        <location evidence="1 11">Cell outer membrane</location>
        <topology evidence="1 11">Multi-pass membrane protein</topology>
    </subcellularLocation>
</comment>
<gene>
    <name evidence="14" type="ORF">EJG51_001715</name>
</gene>
<dbReference type="Proteomes" id="UP000274350">
    <property type="component" value="Chromosome"/>
</dbReference>
<evidence type="ECO:0000256" key="12">
    <source>
        <dbReference type="PROSITE-ProRule" id="PRU10144"/>
    </source>
</evidence>
<evidence type="ECO:0000256" key="7">
    <source>
        <dbReference type="ARBA" id="ARBA00023125"/>
    </source>
</evidence>
<evidence type="ECO:0000256" key="11">
    <source>
        <dbReference type="PROSITE-ProRule" id="PRU01360"/>
    </source>
</evidence>
<dbReference type="InterPro" id="IPR019888">
    <property type="entry name" value="Tscrpt_reg_AsnC-like"/>
</dbReference>
<reference evidence="14 15" key="1">
    <citation type="journal article" date="2019" name="Int. J. Syst. Evol. Microbiol.">
        <title>Undibacterium piscinae sp. nov., isolated from Korean shiner intestine.</title>
        <authorList>
            <person name="Lee S.Y."/>
            <person name="Kang W."/>
            <person name="Kim P.S."/>
            <person name="Kim H.S."/>
            <person name="Sung H."/>
            <person name="Shin N.R."/>
            <person name="Whon T.W."/>
            <person name="Yun J.H."/>
            <person name="Lee J.Y."/>
            <person name="Lee J.Y."/>
            <person name="Jung M.J."/>
            <person name="Jeong Y.S."/>
            <person name="Tak E.J."/>
            <person name="Han J.E."/>
            <person name="Hyun D.W."/>
            <person name="Kang M.S."/>
            <person name="Lee K.E."/>
            <person name="Lee B.H."/>
            <person name="Bae J.W."/>
        </authorList>
    </citation>
    <scope>NUCLEOTIDE SEQUENCE [LARGE SCALE GENOMIC DNA]</scope>
    <source>
        <strain evidence="14 15">S11R28</strain>
    </source>
</reference>
<dbReference type="InterPro" id="IPR010917">
    <property type="entry name" value="TonB_rcpt_CS"/>
</dbReference>
<dbReference type="PANTHER" id="PTHR32552">
    <property type="entry name" value="FERRICHROME IRON RECEPTOR-RELATED"/>
    <property type="match status" value="1"/>
</dbReference>
<evidence type="ECO:0000256" key="8">
    <source>
        <dbReference type="ARBA" id="ARBA00023136"/>
    </source>
</evidence>
<evidence type="ECO:0000256" key="3">
    <source>
        <dbReference type="ARBA" id="ARBA00022452"/>
    </source>
</evidence>
<dbReference type="InterPro" id="IPR011991">
    <property type="entry name" value="ArsR-like_HTH"/>
</dbReference>
<sequence length="656" mass="71657">MKPSLDDIDKKILALLMDNARLPVTTIAKLVGVARTTVIARISALEKREVIAGYGLKLNPSMYQAAVRAYVGLSVEARYASGLMKYLQQLPEVETLCAVSGAIDYMLTLHCATTEVLDKLLDQIGTLDGVRQTSTAIILSKRIDRAINQSAAIRVTGLVENSDSYRDYFNLKRSGINPTLALRAGANTSVVVGYEHFKDERTTDRGIPSFLGKPIKTDPSTFFGDPDLSTTWSKVDAFSALIEHDFGAGISLRNRTRYAKYDKFYQNIFPDSVNATGTSVALKAYNNATQRDNFFNQTDLMFSLATGSVQHKMLAGVELGRQVTDNYRNTGYFTVAGKSVSSINVSVVNPLSNAALTFKQGATDANNHGVATIASVYLQDQIEFSPQWQAIVGLRRDSFAMDFTNNRNLENIQVTDTPVSPRIGLVFKPMPTVSLYGSYSLAFAPRAGDQLGSLTSSNQAFDPEQFKNLELGAKWDILPNLEASAAVYQLDRTNVVIPDPLDVTRSILVDGQRSKGVELGMTGKLTPEWSIMGGYAYQDAQITKTQSASIKAGAVVAQVPTHSASLWNRYDFSQAWGAGLGLVYRGQIYASNDNAVVVPGFTRVDAAVFYRVNKNLQLQMNVENLFDKNYYASANSNNNITPGAPRGLKLGLNASF</sequence>
<dbReference type="GO" id="GO:0009279">
    <property type="term" value="C:cell outer membrane"/>
    <property type="evidence" value="ECO:0007669"/>
    <property type="project" value="UniProtKB-SubCell"/>
</dbReference>
<dbReference type="Pfam" id="PF00593">
    <property type="entry name" value="TonB_dep_Rec_b-barrel"/>
    <property type="match status" value="1"/>
</dbReference>
<dbReference type="InterPro" id="IPR036390">
    <property type="entry name" value="WH_DNA-bd_sf"/>
</dbReference>
<keyword evidence="2 11" id="KW-0813">Transport</keyword>
<keyword evidence="4 11" id="KW-0812">Transmembrane</keyword>
<evidence type="ECO:0000256" key="6">
    <source>
        <dbReference type="ARBA" id="ARBA00023077"/>
    </source>
</evidence>
<dbReference type="Pfam" id="PF01037">
    <property type="entry name" value="AsnC_trans_reg"/>
    <property type="match status" value="1"/>
</dbReference>
<feature type="short sequence motif" description="TonB C-terminal box" evidence="12">
    <location>
        <begin position="639"/>
        <end position="656"/>
    </location>
</feature>
<dbReference type="KEGG" id="upi:EJG51_001715"/>
<dbReference type="GO" id="GO:0015344">
    <property type="term" value="F:siderophore uptake transmembrane transporter activity"/>
    <property type="evidence" value="ECO:0007669"/>
    <property type="project" value="TreeGrafter"/>
</dbReference>
<evidence type="ECO:0000313" key="14">
    <source>
        <dbReference type="EMBL" id="QJQ04782.1"/>
    </source>
</evidence>
<dbReference type="InterPro" id="IPR039426">
    <property type="entry name" value="TonB-dep_rcpt-like"/>
</dbReference>
<keyword evidence="10 11" id="KW-0998">Cell outer membrane</keyword>
<name>A0A6M4A0B0_9BURK</name>
<dbReference type="SUPFAM" id="SSF46785">
    <property type="entry name" value="Winged helix' DNA-binding domain"/>
    <property type="match status" value="1"/>
</dbReference>
<proteinExistence type="inferred from homology"/>
<dbReference type="EMBL" id="CP051152">
    <property type="protein sequence ID" value="QJQ04782.1"/>
    <property type="molecule type" value="Genomic_DNA"/>
</dbReference>
<evidence type="ECO:0000256" key="2">
    <source>
        <dbReference type="ARBA" id="ARBA00022448"/>
    </source>
</evidence>
<dbReference type="SMART" id="SM00344">
    <property type="entry name" value="HTH_ASNC"/>
    <property type="match status" value="1"/>
</dbReference>
<keyword evidence="6" id="KW-0798">TonB box</keyword>
<evidence type="ECO:0000256" key="1">
    <source>
        <dbReference type="ARBA" id="ARBA00004571"/>
    </source>
</evidence>
<dbReference type="PANTHER" id="PTHR32552:SF83">
    <property type="entry name" value="BLR3904 PROTEIN"/>
    <property type="match status" value="1"/>
</dbReference>
<dbReference type="PROSITE" id="PS50956">
    <property type="entry name" value="HTH_ASNC_2"/>
    <property type="match status" value="1"/>
</dbReference>
<evidence type="ECO:0000256" key="10">
    <source>
        <dbReference type="ARBA" id="ARBA00023237"/>
    </source>
</evidence>
<dbReference type="Pfam" id="PF13404">
    <property type="entry name" value="HTH_AsnC-type"/>
    <property type="match status" value="1"/>
</dbReference>
<evidence type="ECO:0000313" key="15">
    <source>
        <dbReference type="Proteomes" id="UP000274350"/>
    </source>
</evidence>
<protein>
    <submittedName>
        <fullName evidence="14">TonB-dependent receptor</fullName>
    </submittedName>
</protein>
<dbReference type="SUPFAM" id="SSF56935">
    <property type="entry name" value="Porins"/>
    <property type="match status" value="1"/>
</dbReference>
<evidence type="ECO:0000256" key="4">
    <source>
        <dbReference type="ARBA" id="ARBA00022692"/>
    </source>
</evidence>
<dbReference type="PROSITE" id="PS01156">
    <property type="entry name" value="TONB_DEPENDENT_REC_2"/>
    <property type="match status" value="1"/>
</dbReference>
<dbReference type="Gene3D" id="1.10.10.10">
    <property type="entry name" value="Winged helix-like DNA-binding domain superfamily/Winged helix DNA-binding domain"/>
    <property type="match status" value="1"/>
</dbReference>
<keyword evidence="3 11" id="KW-1134">Transmembrane beta strand</keyword>
<evidence type="ECO:0000256" key="9">
    <source>
        <dbReference type="ARBA" id="ARBA00023163"/>
    </source>
</evidence>
<organism evidence="14 15">
    <name type="scientific">Undibacterium piscinae</name>
    <dbReference type="NCBI Taxonomy" id="2495591"/>
    <lineage>
        <taxon>Bacteria</taxon>
        <taxon>Pseudomonadati</taxon>
        <taxon>Pseudomonadota</taxon>
        <taxon>Betaproteobacteria</taxon>
        <taxon>Burkholderiales</taxon>
        <taxon>Oxalobacteraceae</taxon>
        <taxon>Undibacterium</taxon>
    </lineage>
</organism>
<dbReference type="InterPro" id="IPR036942">
    <property type="entry name" value="Beta-barrel_TonB_sf"/>
</dbReference>
<dbReference type="AlphaFoldDB" id="A0A6M4A0B0"/>
<accession>A0A6M4A0B0</accession>
<dbReference type="InterPro" id="IPR019887">
    <property type="entry name" value="Tscrpt_reg_AsnC/Lrp_C"/>
</dbReference>
<dbReference type="Gene3D" id="2.40.170.20">
    <property type="entry name" value="TonB-dependent receptor, beta-barrel domain"/>
    <property type="match status" value="1"/>
</dbReference>
<keyword evidence="9" id="KW-0804">Transcription</keyword>
<keyword evidence="14" id="KW-0675">Receptor</keyword>
<dbReference type="GO" id="GO:0043565">
    <property type="term" value="F:sequence-specific DNA binding"/>
    <property type="evidence" value="ECO:0007669"/>
    <property type="project" value="InterPro"/>
</dbReference>
<keyword evidence="8 11" id="KW-0472">Membrane</keyword>
<feature type="domain" description="HTH asnC-type" evidence="13">
    <location>
        <begin position="5"/>
        <end position="74"/>
    </location>
</feature>
<dbReference type="PROSITE" id="PS52016">
    <property type="entry name" value="TONB_DEPENDENT_REC_3"/>
    <property type="match status" value="1"/>
</dbReference>
<dbReference type="CDD" id="cd00090">
    <property type="entry name" value="HTH_ARSR"/>
    <property type="match status" value="1"/>
</dbReference>
<dbReference type="Gene3D" id="3.30.70.920">
    <property type="match status" value="1"/>
</dbReference>
<evidence type="ECO:0000256" key="5">
    <source>
        <dbReference type="ARBA" id="ARBA00023015"/>
    </source>
</evidence>
<evidence type="ECO:0000259" key="13">
    <source>
        <dbReference type="PROSITE" id="PS50956"/>
    </source>
</evidence>
<dbReference type="PRINTS" id="PR00033">
    <property type="entry name" value="HTHASNC"/>
</dbReference>
<dbReference type="InterPro" id="IPR036388">
    <property type="entry name" value="WH-like_DNA-bd_sf"/>
</dbReference>